<keyword evidence="1 2" id="KW-0732">Signal</keyword>
<proteinExistence type="predicted"/>
<dbReference type="PROSITE" id="PS51257">
    <property type="entry name" value="PROKAR_LIPOPROTEIN"/>
    <property type="match status" value="1"/>
</dbReference>
<sequence>MQAVKLYSTLLLLFVLQGCAAAAAVAVIGGATLATDERSLEQQAIDQQNEIEAAATFAEDEALNEQTNLTAISMNGKMLIVGQAPTRLLRDSAIRQIGEIKGVEKLYDQIRISNITTFTTRRNDEWLTTKVKTLLFGGDHVNATNVKVVTENGEVFLMGLVTEKQAAEAVEIARNISGVHRVYRLFEIIPE</sequence>
<accession>A0A1H9Y3P5</accession>
<organism evidence="4 5">
    <name type="scientific">Thalassotalea agarivorans</name>
    <name type="common">Thalassomonas agarivorans</name>
    <dbReference type="NCBI Taxonomy" id="349064"/>
    <lineage>
        <taxon>Bacteria</taxon>
        <taxon>Pseudomonadati</taxon>
        <taxon>Pseudomonadota</taxon>
        <taxon>Gammaproteobacteria</taxon>
        <taxon>Alteromonadales</taxon>
        <taxon>Colwelliaceae</taxon>
        <taxon>Thalassotalea</taxon>
    </lineage>
</organism>
<protein>
    <submittedName>
        <fullName evidence="4">Osmotically-inducible protein OsmY, contains BON domain</fullName>
    </submittedName>
</protein>
<dbReference type="PANTHER" id="PTHR34606:SF4">
    <property type="entry name" value="OUTER MEMBRANE LIPOPROTEIN DOLP"/>
    <property type="match status" value="1"/>
</dbReference>
<evidence type="ECO:0000313" key="4">
    <source>
        <dbReference type="EMBL" id="SES63375.1"/>
    </source>
</evidence>
<dbReference type="AlphaFoldDB" id="A0A1H9Y3P5"/>
<gene>
    <name evidence="4" type="ORF">SAMN05660429_00056</name>
</gene>
<dbReference type="PANTHER" id="PTHR34606">
    <property type="entry name" value="BON DOMAIN-CONTAINING PROTEIN"/>
    <property type="match status" value="1"/>
</dbReference>
<dbReference type="InterPro" id="IPR014004">
    <property type="entry name" value="Transpt-assoc_nodulatn_dom_bac"/>
</dbReference>
<dbReference type="InterPro" id="IPR007055">
    <property type="entry name" value="BON_dom"/>
</dbReference>
<dbReference type="STRING" id="349064.SAMN05660429_00056"/>
<evidence type="ECO:0000313" key="5">
    <source>
        <dbReference type="Proteomes" id="UP000199308"/>
    </source>
</evidence>
<feature type="domain" description="BON" evidence="3">
    <location>
        <begin position="123"/>
        <end position="190"/>
    </location>
</feature>
<evidence type="ECO:0000256" key="1">
    <source>
        <dbReference type="ARBA" id="ARBA00022729"/>
    </source>
</evidence>
<reference evidence="4 5" key="1">
    <citation type="submission" date="2016-10" db="EMBL/GenBank/DDBJ databases">
        <authorList>
            <person name="de Groot N.N."/>
        </authorList>
    </citation>
    <scope>NUCLEOTIDE SEQUENCE [LARGE SCALE GENOMIC DNA]</scope>
    <source>
        <strain evidence="4 5">DSM 19706</strain>
    </source>
</reference>
<dbReference type="Proteomes" id="UP000199308">
    <property type="component" value="Unassembled WGS sequence"/>
</dbReference>
<dbReference type="Pfam" id="PF04972">
    <property type="entry name" value="BON"/>
    <property type="match status" value="2"/>
</dbReference>
<dbReference type="RefSeq" id="WP_093326682.1">
    <property type="nucleotide sequence ID" value="NZ_AP027363.1"/>
</dbReference>
<feature type="chain" id="PRO_5011755398" evidence="2">
    <location>
        <begin position="21"/>
        <end position="191"/>
    </location>
</feature>
<feature type="domain" description="BON" evidence="3">
    <location>
        <begin position="45"/>
        <end position="114"/>
    </location>
</feature>
<evidence type="ECO:0000259" key="3">
    <source>
        <dbReference type="PROSITE" id="PS50914"/>
    </source>
</evidence>
<feature type="signal peptide" evidence="2">
    <location>
        <begin position="1"/>
        <end position="20"/>
    </location>
</feature>
<dbReference type="SMART" id="SM00749">
    <property type="entry name" value="BON"/>
    <property type="match status" value="1"/>
</dbReference>
<name>A0A1H9Y3P5_THASX</name>
<dbReference type="PROSITE" id="PS50914">
    <property type="entry name" value="BON"/>
    <property type="match status" value="2"/>
</dbReference>
<dbReference type="InterPro" id="IPR051686">
    <property type="entry name" value="Lipoprotein_DolP"/>
</dbReference>
<keyword evidence="5" id="KW-1185">Reference proteome</keyword>
<dbReference type="EMBL" id="FOHK01000001">
    <property type="protein sequence ID" value="SES63375.1"/>
    <property type="molecule type" value="Genomic_DNA"/>
</dbReference>
<dbReference type="OrthoDB" id="9783990at2"/>
<evidence type="ECO:0000256" key="2">
    <source>
        <dbReference type="SAM" id="SignalP"/>
    </source>
</evidence>